<dbReference type="EC" id="7.1.1.2" evidence="4 17"/>
<dbReference type="Pfam" id="PF00361">
    <property type="entry name" value="Proton_antipo_M"/>
    <property type="match status" value="1"/>
</dbReference>
<organism evidence="19">
    <name type="scientific">Hammerschmidtiella sp. ZengetLiu-2016</name>
    <dbReference type="NCBI Taxonomy" id="2025463"/>
    <lineage>
        <taxon>Eukaryota</taxon>
        <taxon>Metazoa</taxon>
        <taxon>Ecdysozoa</taxon>
        <taxon>Nematoda</taxon>
        <taxon>Chromadorea</taxon>
        <taxon>Rhabditida</taxon>
        <taxon>Spirurina</taxon>
        <taxon>Oxyuridomorpha</taxon>
        <taxon>Thelastomatoidea</taxon>
        <taxon>Thelastomatidae</taxon>
        <taxon>Hammerschmidtiella</taxon>
    </lineage>
</organism>
<keyword evidence="12 17" id="KW-0520">NAD</keyword>
<keyword evidence="7 17" id="KW-0679">Respiratory chain</keyword>
<geneLocation type="mitochondrion" evidence="19"/>
<dbReference type="GO" id="GO:0008137">
    <property type="term" value="F:NADH dehydrogenase (ubiquinone) activity"/>
    <property type="evidence" value="ECO:0007669"/>
    <property type="project" value="UniProtKB-UniRule"/>
</dbReference>
<dbReference type="EMBL" id="KY399989">
    <property type="protein sequence ID" value="AST14938.1"/>
    <property type="molecule type" value="Genomic_DNA"/>
</dbReference>
<evidence type="ECO:0000256" key="11">
    <source>
        <dbReference type="ARBA" id="ARBA00022989"/>
    </source>
</evidence>
<keyword evidence="9" id="KW-1278">Translocase</keyword>
<dbReference type="InterPro" id="IPR003918">
    <property type="entry name" value="NADH_UbQ_OxRdtase"/>
</dbReference>
<evidence type="ECO:0000256" key="3">
    <source>
        <dbReference type="ARBA" id="ARBA00009025"/>
    </source>
</evidence>
<evidence type="ECO:0000256" key="2">
    <source>
        <dbReference type="ARBA" id="ARBA00004225"/>
    </source>
</evidence>
<evidence type="ECO:0000256" key="4">
    <source>
        <dbReference type="ARBA" id="ARBA00012944"/>
    </source>
</evidence>
<feature type="transmembrane region" description="Helical" evidence="17">
    <location>
        <begin position="339"/>
        <end position="364"/>
    </location>
</feature>
<keyword evidence="11 17" id="KW-1133">Transmembrane helix</keyword>
<keyword evidence="8 17" id="KW-0812">Transmembrane</keyword>
<keyword evidence="15 17" id="KW-0472">Membrane</keyword>
<keyword evidence="14 17" id="KW-0496">Mitochondrion</keyword>
<feature type="transmembrane region" description="Helical" evidence="17">
    <location>
        <begin position="76"/>
        <end position="95"/>
    </location>
</feature>
<gene>
    <name evidence="19" type="primary">nad4</name>
</gene>
<evidence type="ECO:0000256" key="8">
    <source>
        <dbReference type="ARBA" id="ARBA00022692"/>
    </source>
</evidence>
<feature type="transmembrane region" description="Helical" evidence="17">
    <location>
        <begin position="171"/>
        <end position="194"/>
    </location>
</feature>
<dbReference type="InterPro" id="IPR001750">
    <property type="entry name" value="ND/Mrp_TM"/>
</dbReference>
<accession>A0A3S6J434</accession>
<evidence type="ECO:0000313" key="19">
    <source>
        <dbReference type="EMBL" id="AST14938.1"/>
    </source>
</evidence>
<evidence type="ECO:0000256" key="6">
    <source>
        <dbReference type="ARBA" id="ARBA00022448"/>
    </source>
</evidence>
<evidence type="ECO:0000256" key="17">
    <source>
        <dbReference type="RuleBase" id="RU003297"/>
    </source>
</evidence>
<evidence type="ECO:0000256" key="5">
    <source>
        <dbReference type="ARBA" id="ARBA00021006"/>
    </source>
</evidence>
<dbReference type="PANTHER" id="PTHR43507:SF20">
    <property type="entry name" value="NADH-UBIQUINONE OXIDOREDUCTASE CHAIN 4"/>
    <property type="match status" value="1"/>
</dbReference>
<feature type="transmembrane region" description="Helical" evidence="17">
    <location>
        <begin position="258"/>
        <end position="279"/>
    </location>
</feature>
<feature type="transmembrane region" description="Helical" evidence="17">
    <location>
        <begin position="312"/>
        <end position="333"/>
    </location>
</feature>
<comment type="subcellular location">
    <subcellularLocation>
        <location evidence="2 17">Mitochondrion membrane</location>
        <topology evidence="2 17">Multi-pass membrane protein</topology>
    </subcellularLocation>
</comment>
<keyword evidence="13 17" id="KW-0830">Ubiquinone</keyword>
<sequence>MYIMLMFMSIFIMGVIFLSEKENMLVYLSKILLMICLLFFISTNLLMLYIFFELSIFPILVMILGYGSQIEKINSAYYLIFYAVMCSGPFLYVYFCKKFYFAVVYFFNIFSWEMIFILTICFMVKFPVYFLHLWLPKAHVEAPTTAKMLLAGLLLKLGTGGYLRLTTLMMYTYMNFWLILSLVGMIVSAFMCLFQSDAKAVAAFSSIVHMSFVLFGLIILMKSTKMGACLMMLSHGYTSTLMFFMVGEFFHKSGTRMMNYLSGFMASSMLVSYTMMLVFLSNGGVPPTISFVSEYITIISIFLGFKSLFMILFLYFFIAFYYSLFILTSALMGGKLLNFSLWLMSYTFPGLVLMFNFFWLSLLIG</sequence>
<proteinExistence type="inferred from homology"/>
<dbReference type="AlphaFoldDB" id="A0A3S6J434"/>
<evidence type="ECO:0000256" key="1">
    <source>
        <dbReference type="ARBA" id="ARBA00003257"/>
    </source>
</evidence>
<evidence type="ECO:0000256" key="15">
    <source>
        <dbReference type="ARBA" id="ARBA00023136"/>
    </source>
</evidence>
<dbReference type="GO" id="GO:0031966">
    <property type="term" value="C:mitochondrial membrane"/>
    <property type="evidence" value="ECO:0007669"/>
    <property type="project" value="UniProtKB-SubCell"/>
</dbReference>
<feature type="transmembrane region" description="Helical" evidence="17">
    <location>
        <begin position="31"/>
        <end position="64"/>
    </location>
</feature>
<evidence type="ECO:0000256" key="9">
    <source>
        <dbReference type="ARBA" id="ARBA00022967"/>
    </source>
</evidence>
<comment type="function">
    <text evidence="1">Core subunit of the mitochondrial membrane respiratory chain NADH dehydrogenase (Complex I) that is believed to belong to the minimal assembly required for catalysis. Complex I functions in the transfer of electrons from NADH to the respiratory chain. The immediate electron acceptor for the enzyme is believed to be ubiquinone.</text>
</comment>
<comment type="similarity">
    <text evidence="3 17">Belongs to the complex I subunit 4 family.</text>
</comment>
<dbReference type="GO" id="GO:0042773">
    <property type="term" value="P:ATP synthesis coupled electron transport"/>
    <property type="evidence" value="ECO:0007669"/>
    <property type="project" value="InterPro"/>
</dbReference>
<protein>
    <recommendedName>
        <fullName evidence="5 17">NADH-ubiquinone oxidoreductase chain 4</fullName>
        <ecNumber evidence="4 17">7.1.1.2</ecNumber>
    </recommendedName>
</protein>
<evidence type="ECO:0000256" key="13">
    <source>
        <dbReference type="ARBA" id="ARBA00023075"/>
    </source>
</evidence>
<evidence type="ECO:0000256" key="16">
    <source>
        <dbReference type="ARBA" id="ARBA00049551"/>
    </source>
</evidence>
<comment type="catalytic activity">
    <reaction evidence="16 17">
        <text>a ubiquinone + NADH + 5 H(+)(in) = a ubiquinol + NAD(+) + 4 H(+)(out)</text>
        <dbReference type="Rhea" id="RHEA:29091"/>
        <dbReference type="Rhea" id="RHEA-COMP:9565"/>
        <dbReference type="Rhea" id="RHEA-COMP:9566"/>
        <dbReference type="ChEBI" id="CHEBI:15378"/>
        <dbReference type="ChEBI" id="CHEBI:16389"/>
        <dbReference type="ChEBI" id="CHEBI:17976"/>
        <dbReference type="ChEBI" id="CHEBI:57540"/>
        <dbReference type="ChEBI" id="CHEBI:57945"/>
        <dbReference type="EC" id="7.1.1.2"/>
    </reaction>
</comment>
<reference evidence="19" key="1">
    <citation type="submission" date="2016-12" db="EMBL/GenBank/DDBJ databases">
        <title>Molecular characterization of a Eupolyphaga parasitic nematode.</title>
        <authorList>
            <person name="Zeng Q.R."/>
            <person name="Liu X.Y."/>
            <person name="Yuan H."/>
            <person name="Wang W.Y."/>
            <person name="Gu K.Z."/>
            <person name="Sun H."/>
            <person name="Zhou W.P."/>
            <person name="Cheng Y.D."/>
        </authorList>
    </citation>
    <scope>NUCLEOTIDE SEQUENCE</scope>
</reference>
<keyword evidence="6 17" id="KW-0813">Transport</keyword>
<feature type="transmembrane region" description="Helical" evidence="17">
    <location>
        <begin position="201"/>
        <end position="220"/>
    </location>
</feature>
<name>A0A3S6J434_9BILA</name>
<dbReference type="GO" id="GO:0003954">
    <property type="term" value="F:NADH dehydrogenase activity"/>
    <property type="evidence" value="ECO:0007669"/>
    <property type="project" value="TreeGrafter"/>
</dbReference>
<dbReference type="GO" id="GO:0048039">
    <property type="term" value="F:ubiquinone binding"/>
    <property type="evidence" value="ECO:0007669"/>
    <property type="project" value="TreeGrafter"/>
</dbReference>
<comment type="function">
    <text evidence="17">Core subunit of the mitochondrial membrane respiratory chain NADH dehydrogenase (Complex I) which catalyzes electron transfer from NADH through the respiratory chain, using ubiquinone as an electron acceptor. Essential for the catalytic activity and assembly of complex I.</text>
</comment>
<evidence type="ECO:0000256" key="12">
    <source>
        <dbReference type="ARBA" id="ARBA00023027"/>
    </source>
</evidence>
<evidence type="ECO:0000259" key="18">
    <source>
        <dbReference type="Pfam" id="PF00361"/>
    </source>
</evidence>
<dbReference type="PRINTS" id="PR01437">
    <property type="entry name" value="NUOXDRDTASE4"/>
</dbReference>
<evidence type="ECO:0000256" key="7">
    <source>
        <dbReference type="ARBA" id="ARBA00022660"/>
    </source>
</evidence>
<evidence type="ECO:0000256" key="10">
    <source>
        <dbReference type="ARBA" id="ARBA00022982"/>
    </source>
</evidence>
<keyword evidence="10 17" id="KW-0249">Electron transport</keyword>
<evidence type="ECO:0000256" key="14">
    <source>
        <dbReference type="ARBA" id="ARBA00023128"/>
    </source>
</evidence>
<feature type="transmembrane region" description="Helical" evidence="17">
    <location>
        <begin position="285"/>
        <end position="305"/>
    </location>
</feature>
<dbReference type="GO" id="GO:0015990">
    <property type="term" value="P:electron transport coupled proton transport"/>
    <property type="evidence" value="ECO:0007669"/>
    <property type="project" value="TreeGrafter"/>
</dbReference>
<feature type="domain" description="NADH:quinone oxidoreductase/Mrp antiporter transmembrane" evidence="18">
    <location>
        <begin position="42"/>
        <end position="313"/>
    </location>
</feature>
<feature type="transmembrane region" description="Helical" evidence="17">
    <location>
        <begin position="226"/>
        <end position="246"/>
    </location>
</feature>
<dbReference type="PANTHER" id="PTHR43507">
    <property type="entry name" value="NADH-UBIQUINONE OXIDOREDUCTASE CHAIN 4"/>
    <property type="match status" value="1"/>
</dbReference>